<feature type="transmembrane region" description="Helical" evidence="2">
    <location>
        <begin position="17"/>
        <end position="37"/>
    </location>
</feature>
<accession>A0ABW7HMZ0</accession>
<proteinExistence type="predicted"/>
<feature type="region of interest" description="Disordered" evidence="1">
    <location>
        <begin position="74"/>
        <end position="95"/>
    </location>
</feature>
<gene>
    <name evidence="3" type="ORF">ACG5V6_03280</name>
</gene>
<evidence type="ECO:0000256" key="1">
    <source>
        <dbReference type="SAM" id="MobiDB-lite"/>
    </source>
</evidence>
<dbReference type="EMBL" id="JBIHMK010000007">
    <property type="protein sequence ID" value="MFH0247238.1"/>
    <property type="molecule type" value="Genomic_DNA"/>
</dbReference>
<dbReference type="Proteomes" id="UP001607069">
    <property type="component" value="Unassembled WGS sequence"/>
</dbReference>
<keyword evidence="4" id="KW-1185">Reference proteome</keyword>
<keyword evidence="2" id="KW-0472">Membrane</keyword>
<sequence length="95" mass="10136">MEERSASAARLFDIRRVIGVLFVVYGLLVTIAGFFVSDADLAKAQDVNINLWAGLSMLVLGLLFLLWLRLSPTVPPPSRRETEGGGPGAAPPAEG</sequence>
<feature type="transmembrane region" description="Helical" evidence="2">
    <location>
        <begin position="49"/>
        <end position="70"/>
    </location>
</feature>
<evidence type="ECO:0000256" key="2">
    <source>
        <dbReference type="SAM" id="Phobius"/>
    </source>
</evidence>
<keyword evidence="2" id="KW-1133">Transmembrane helix</keyword>
<organism evidence="3 4">
    <name type="scientific">Streptomyces chitinivorans</name>
    <dbReference type="NCBI Taxonomy" id="1257027"/>
    <lineage>
        <taxon>Bacteria</taxon>
        <taxon>Bacillati</taxon>
        <taxon>Actinomycetota</taxon>
        <taxon>Actinomycetes</taxon>
        <taxon>Kitasatosporales</taxon>
        <taxon>Streptomycetaceae</taxon>
        <taxon>Streptomyces</taxon>
    </lineage>
</organism>
<evidence type="ECO:0000313" key="4">
    <source>
        <dbReference type="Proteomes" id="UP001607069"/>
    </source>
</evidence>
<dbReference type="RefSeq" id="WP_279951315.1">
    <property type="nucleotide sequence ID" value="NZ_BAABEN010000006.1"/>
</dbReference>
<comment type="caution">
    <text evidence="3">The sequence shown here is derived from an EMBL/GenBank/DDBJ whole genome shotgun (WGS) entry which is preliminary data.</text>
</comment>
<reference evidence="3 4" key="1">
    <citation type="submission" date="2024-10" db="EMBL/GenBank/DDBJ databases">
        <authorList>
            <person name="Cho J.-C."/>
        </authorList>
    </citation>
    <scope>NUCLEOTIDE SEQUENCE [LARGE SCALE GENOMIC DNA]</scope>
    <source>
        <strain evidence="3 4">KCTC29696</strain>
    </source>
</reference>
<evidence type="ECO:0008006" key="5">
    <source>
        <dbReference type="Google" id="ProtNLM"/>
    </source>
</evidence>
<name>A0ABW7HMZ0_9ACTN</name>
<protein>
    <recommendedName>
        <fullName evidence="5">DUF485 domain-containing protein</fullName>
    </recommendedName>
</protein>
<keyword evidence="2" id="KW-0812">Transmembrane</keyword>
<evidence type="ECO:0000313" key="3">
    <source>
        <dbReference type="EMBL" id="MFH0247238.1"/>
    </source>
</evidence>